<reference evidence="2" key="1">
    <citation type="journal article" date="2015" name="Genome Biol. Evol.">
        <title>Organellar Genomes of White Spruce (Picea glauca): Assembly and Annotation.</title>
        <authorList>
            <person name="Jackman S.D."/>
            <person name="Warren R.L."/>
            <person name="Gibb E.A."/>
            <person name="Vandervalk B.P."/>
            <person name="Mohamadi H."/>
            <person name="Chu J."/>
            <person name="Raymond A."/>
            <person name="Pleasance S."/>
            <person name="Coope R."/>
            <person name="Wildung M.R."/>
            <person name="Ritland C.E."/>
            <person name="Bousquet J."/>
            <person name="Jones S.J."/>
            <person name="Bohlmann J."/>
            <person name="Birol I."/>
        </authorList>
    </citation>
    <scope>NUCLEOTIDE SEQUENCE [LARGE SCALE GENOMIC DNA]</scope>
    <source>
        <tissue evidence="2">Flushing bud</tissue>
    </source>
</reference>
<name>A0A101LWD3_PICGL</name>
<accession>A0A101LWD3</accession>
<sequence length="62" mass="6661">MTYAQRLITSLFPSTRSFLALDVRSAPTSCSASTTIRSSLMPPRITPQGPISPGHSPEDITL</sequence>
<evidence type="ECO:0000313" key="2">
    <source>
        <dbReference type="EMBL" id="KUM46546.1"/>
    </source>
</evidence>
<comment type="caution">
    <text evidence="2">The sequence shown here is derived from an EMBL/GenBank/DDBJ whole genome shotgun (WGS) entry which is preliminary data.</text>
</comment>
<proteinExistence type="predicted"/>
<feature type="region of interest" description="Disordered" evidence="1">
    <location>
        <begin position="33"/>
        <end position="62"/>
    </location>
</feature>
<geneLocation type="mitochondrion" evidence="2"/>
<organism evidence="2">
    <name type="scientific">Picea glauca</name>
    <name type="common">White spruce</name>
    <name type="synonym">Pinus glauca</name>
    <dbReference type="NCBI Taxonomy" id="3330"/>
    <lineage>
        <taxon>Eukaryota</taxon>
        <taxon>Viridiplantae</taxon>
        <taxon>Streptophyta</taxon>
        <taxon>Embryophyta</taxon>
        <taxon>Tracheophyta</taxon>
        <taxon>Spermatophyta</taxon>
        <taxon>Pinopsida</taxon>
        <taxon>Pinidae</taxon>
        <taxon>Conifers I</taxon>
        <taxon>Pinales</taxon>
        <taxon>Pinaceae</taxon>
        <taxon>Picea</taxon>
    </lineage>
</organism>
<dbReference type="EMBL" id="LKAM01000011">
    <property type="protein sequence ID" value="KUM46546.1"/>
    <property type="molecule type" value="Genomic_DNA"/>
</dbReference>
<evidence type="ECO:0000256" key="1">
    <source>
        <dbReference type="SAM" id="MobiDB-lite"/>
    </source>
</evidence>
<gene>
    <name evidence="2" type="ORF">ABT39_MTgene1648</name>
</gene>
<dbReference type="AlphaFoldDB" id="A0A101LWD3"/>
<keyword evidence="2" id="KW-0496">Mitochondrion</keyword>
<protein>
    <submittedName>
        <fullName evidence="2">Uncharacterized protein</fullName>
    </submittedName>
</protein>